<dbReference type="Proteomes" id="UP000237000">
    <property type="component" value="Unassembled WGS sequence"/>
</dbReference>
<evidence type="ECO:0000256" key="1">
    <source>
        <dbReference type="SAM" id="Phobius"/>
    </source>
</evidence>
<dbReference type="EMBL" id="JXTC01000085">
    <property type="protein sequence ID" value="PON90246.1"/>
    <property type="molecule type" value="Genomic_DNA"/>
</dbReference>
<dbReference type="InParanoid" id="A0A2P5EXI5"/>
<keyword evidence="1" id="KW-0812">Transmembrane</keyword>
<dbReference type="AlphaFoldDB" id="A0A2P5EXI5"/>
<keyword evidence="3" id="KW-1185">Reference proteome</keyword>
<comment type="caution">
    <text evidence="2">The sequence shown here is derived from an EMBL/GenBank/DDBJ whole genome shotgun (WGS) entry which is preliminary data.</text>
</comment>
<name>A0A2P5EXI5_TREOI</name>
<reference evidence="3" key="1">
    <citation type="submission" date="2016-06" db="EMBL/GenBank/DDBJ databases">
        <title>Parallel loss of symbiosis genes in relatives of nitrogen-fixing non-legume Parasponia.</title>
        <authorList>
            <person name="Van Velzen R."/>
            <person name="Holmer R."/>
            <person name="Bu F."/>
            <person name="Rutten L."/>
            <person name="Van Zeijl A."/>
            <person name="Liu W."/>
            <person name="Santuari L."/>
            <person name="Cao Q."/>
            <person name="Sharma T."/>
            <person name="Shen D."/>
            <person name="Roswanjaya Y."/>
            <person name="Wardhani T."/>
            <person name="Kalhor M.S."/>
            <person name="Jansen J."/>
            <person name="Van den Hoogen J."/>
            <person name="Gungor B."/>
            <person name="Hartog M."/>
            <person name="Hontelez J."/>
            <person name="Verver J."/>
            <person name="Yang W.-C."/>
            <person name="Schijlen E."/>
            <person name="Repin R."/>
            <person name="Schilthuizen M."/>
            <person name="Schranz E."/>
            <person name="Heidstra R."/>
            <person name="Miyata K."/>
            <person name="Fedorova E."/>
            <person name="Kohlen W."/>
            <person name="Bisseling T."/>
            <person name="Smit S."/>
            <person name="Geurts R."/>
        </authorList>
    </citation>
    <scope>NUCLEOTIDE SEQUENCE [LARGE SCALE GENOMIC DNA]</scope>
    <source>
        <strain evidence="3">cv. RG33-2</strain>
    </source>
</reference>
<evidence type="ECO:0000313" key="2">
    <source>
        <dbReference type="EMBL" id="PON90246.1"/>
    </source>
</evidence>
<keyword evidence="1" id="KW-0472">Membrane</keyword>
<accession>A0A2P5EXI5</accession>
<feature type="transmembrane region" description="Helical" evidence="1">
    <location>
        <begin position="7"/>
        <end position="33"/>
    </location>
</feature>
<gene>
    <name evidence="2" type="ORF">TorRG33x02_138960</name>
</gene>
<protein>
    <submittedName>
        <fullName evidence="2">Uncharacterized protein</fullName>
    </submittedName>
</protein>
<sequence>MVVDRRSIAAITIGMYFALSPIPFVGLINIVVFCGTNDDISYQIPSFGTDMGFNALMLFCNSECSSAGLEA</sequence>
<proteinExistence type="predicted"/>
<evidence type="ECO:0000313" key="3">
    <source>
        <dbReference type="Proteomes" id="UP000237000"/>
    </source>
</evidence>
<keyword evidence="1" id="KW-1133">Transmembrane helix</keyword>
<dbReference type="OrthoDB" id="10326712at2759"/>
<organism evidence="2 3">
    <name type="scientific">Trema orientale</name>
    <name type="common">Charcoal tree</name>
    <name type="synonym">Celtis orientalis</name>
    <dbReference type="NCBI Taxonomy" id="63057"/>
    <lineage>
        <taxon>Eukaryota</taxon>
        <taxon>Viridiplantae</taxon>
        <taxon>Streptophyta</taxon>
        <taxon>Embryophyta</taxon>
        <taxon>Tracheophyta</taxon>
        <taxon>Spermatophyta</taxon>
        <taxon>Magnoliopsida</taxon>
        <taxon>eudicotyledons</taxon>
        <taxon>Gunneridae</taxon>
        <taxon>Pentapetalae</taxon>
        <taxon>rosids</taxon>
        <taxon>fabids</taxon>
        <taxon>Rosales</taxon>
        <taxon>Cannabaceae</taxon>
        <taxon>Trema</taxon>
    </lineage>
</organism>